<evidence type="ECO:0000313" key="2">
    <source>
        <dbReference type="EMBL" id="KAG9483452.1"/>
    </source>
</evidence>
<proteinExistence type="predicted"/>
<feature type="region of interest" description="Disordered" evidence="1">
    <location>
        <begin position="1"/>
        <end position="65"/>
    </location>
</feature>
<feature type="region of interest" description="Disordered" evidence="1">
    <location>
        <begin position="170"/>
        <end position="224"/>
    </location>
</feature>
<dbReference type="Proteomes" id="UP000770717">
    <property type="component" value="Unassembled WGS sequence"/>
</dbReference>
<evidence type="ECO:0000256" key="1">
    <source>
        <dbReference type="SAM" id="MobiDB-lite"/>
    </source>
</evidence>
<dbReference type="AlphaFoldDB" id="A0A8J6F8G1"/>
<dbReference type="EMBL" id="WNTK01000005">
    <property type="protein sequence ID" value="KAG9483452.1"/>
    <property type="molecule type" value="Genomic_DNA"/>
</dbReference>
<feature type="compositionally biased region" description="Polar residues" evidence="1">
    <location>
        <begin position="45"/>
        <end position="65"/>
    </location>
</feature>
<accession>A0A8J6F8G1</accession>
<organism evidence="2 3">
    <name type="scientific">Eleutherodactylus coqui</name>
    <name type="common">Puerto Rican coqui</name>
    <dbReference type="NCBI Taxonomy" id="57060"/>
    <lineage>
        <taxon>Eukaryota</taxon>
        <taxon>Metazoa</taxon>
        <taxon>Chordata</taxon>
        <taxon>Craniata</taxon>
        <taxon>Vertebrata</taxon>
        <taxon>Euteleostomi</taxon>
        <taxon>Amphibia</taxon>
        <taxon>Batrachia</taxon>
        <taxon>Anura</taxon>
        <taxon>Neobatrachia</taxon>
        <taxon>Hyloidea</taxon>
        <taxon>Eleutherodactylidae</taxon>
        <taxon>Eleutherodactylinae</taxon>
        <taxon>Eleutherodactylus</taxon>
        <taxon>Eleutherodactylus</taxon>
    </lineage>
</organism>
<name>A0A8J6F8G1_ELECQ</name>
<comment type="caution">
    <text evidence="2">The sequence shown here is derived from an EMBL/GenBank/DDBJ whole genome shotgun (WGS) entry which is preliminary data.</text>
</comment>
<sequence length="272" mass="30394">MHQNSVCKKGRSDRGTSKRVTVMVPAHEAAGGTRVASLTPRLCQKTEQSPRGHSNWNESRGNRQDNCLQKVSADARCPDNTLTERAAERGKMSALPLIKKAASKVAALSVRNTGKNTDLSPSLMASQTRGQLKPQSIFTCDMTPWVRASPSETSLTCLLRSIPPPKMVSDNMADTQQSEMEGSWNLKANPSDQPPSKDKTNGRAKLKGRTGVTKRRSSNKFHNLKLPPVPAVTELNFSRNFSFSFFELPQHQNLQNWIQRQKYIYMLMRQLQ</sequence>
<feature type="compositionally biased region" description="Polar residues" evidence="1">
    <location>
        <begin position="172"/>
        <end position="191"/>
    </location>
</feature>
<keyword evidence="3" id="KW-1185">Reference proteome</keyword>
<dbReference type="OrthoDB" id="9905161at2759"/>
<reference evidence="2" key="1">
    <citation type="thesis" date="2020" institute="ProQuest LLC" country="789 East Eisenhower Parkway, Ann Arbor, MI, USA">
        <title>Comparative Genomics and Chromosome Evolution.</title>
        <authorList>
            <person name="Mudd A.B."/>
        </authorList>
    </citation>
    <scope>NUCLEOTIDE SEQUENCE</scope>
    <source>
        <strain evidence="2">HN-11 Male</strain>
        <tissue evidence="2">Kidney and liver</tissue>
    </source>
</reference>
<protein>
    <submittedName>
        <fullName evidence="2">Uncharacterized protein</fullName>
    </submittedName>
</protein>
<feature type="compositionally biased region" description="Basic residues" evidence="1">
    <location>
        <begin position="202"/>
        <end position="223"/>
    </location>
</feature>
<evidence type="ECO:0000313" key="3">
    <source>
        <dbReference type="Proteomes" id="UP000770717"/>
    </source>
</evidence>
<gene>
    <name evidence="2" type="ORF">GDO78_009394</name>
</gene>